<name>A0A5B9QLQ4_9BACT</name>
<evidence type="ECO:0000256" key="1">
    <source>
        <dbReference type="SAM" id="MobiDB-lite"/>
    </source>
</evidence>
<dbReference type="OrthoDB" id="10020667at2"/>
<dbReference type="EMBL" id="CP042914">
    <property type="protein sequence ID" value="QEG38530.1"/>
    <property type="molecule type" value="Genomic_DNA"/>
</dbReference>
<proteinExistence type="predicted"/>
<dbReference type="Proteomes" id="UP000325286">
    <property type="component" value="Chromosome"/>
</dbReference>
<dbReference type="AlphaFoldDB" id="A0A5B9QLQ4"/>
<evidence type="ECO:0000313" key="3">
    <source>
        <dbReference type="EMBL" id="QEG38530.1"/>
    </source>
</evidence>
<keyword evidence="4" id="KW-1185">Reference proteome</keyword>
<accession>A0A5B9QLQ4</accession>
<feature type="compositionally biased region" description="Pro residues" evidence="1">
    <location>
        <begin position="107"/>
        <end position="130"/>
    </location>
</feature>
<evidence type="ECO:0008006" key="5">
    <source>
        <dbReference type="Google" id="ProtNLM"/>
    </source>
</evidence>
<dbReference type="RefSeq" id="WP_148080054.1">
    <property type="nucleotide sequence ID" value="NZ_CP042914.1"/>
</dbReference>
<feature type="chain" id="PRO_5022829619" description="Chromosome partition protein Smc" evidence="2">
    <location>
        <begin position="29"/>
        <end position="271"/>
    </location>
</feature>
<feature type="region of interest" description="Disordered" evidence="1">
    <location>
        <begin position="232"/>
        <end position="253"/>
    </location>
</feature>
<keyword evidence="2" id="KW-0732">Signal</keyword>
<protein>
    <recommendedName>
        <fullName evidence="5">Chromosome partition protein Smc</fullName>
    </recommendedName>
</protein>
<dbReference type="PROSITE" id="PS51257">
    <property type="entry name" value="PROKAR_LIPOPROTEIN"/>
    <property type="match status" value="1"/>
</dbReference>
<sequence length="271" mass="30171" precursor="true">MPSVRLLSSHSLLAAALACALLPRPAHAQVLTGGPYQAGDRIVRNGVVEHVVAGPFFENHTGSQPSAPPSTPITPVATAQRRTAPPAANPPFAQPPVPMNYPFGPYGAPPAYPPQPAPQPPQPQTQPPPAQSLDDDSDPNGCLQPGSEIWEQLVELIRENGRLEANLEKQEEIQELKLELADQRLERELREAEQAMRAELAEQTRRLERQMVELQEARERAEQQTRVAHERAAQLMKSRDAAPDRAALQQSWNKERQRLKREIAELKKRRK</sequence>
<organism evidence="3 4">
    <name type="scientific">Roseimaritima ulvae</name>
    <dbReference type="NCBI Taxonomy" id="980254"/>
    <lineage>
        <taxon>Bacteria</taxon>
        <taxon>Pseudomonadati</taxon>
        <taxon>Planctomycetota</taxon>
        <taxon>Planctomycetia</taxon>
        <taxon>Pirellulales</taxon>
        <taxon>Pirellulaceae</taxon>
        <taxon>Roseimaritima</taxon>
    </lineage>
</organism>
<reference evidence="3 4" key="1">
    <citation type="submission" date="2019-08" db="EMBL/GenBank/DDBJ databases">
        <title>Deep-cultivation of Planctomycetes and their phenomic and genomic characterization uncovers novel biology.</title>
        <authorList>
            <person name="Wiegand S."/>
            <person name="Jogler M."/>
            <person name="Boedeker C."/>
            <person name="Pinto D."/>
            <person name="Vollmers J."/>
            <person name="Rivas-Marin E."/>
            <person name="Kohn T."/>
            <person name="Peeters S.H."/>
            <person name="Heuer A."/>
            <person name="Rast P."/>
            <person name="Oberbeckmann S."/>
            <person name="Bunk B."/>
            <person name="Jeske O."/>
            <person name="Meyerdierks A."/>
            <person name="Storesund J.E."/>
            <person name="Kallscheuer N."/>
            <person name="Luecker S."/>
            <person name="Lage O.M."/>
            <person name="Pohl T."/>
            <person name="Merkel B.J."/>
            <person name="Hornburger P."/>
            <person name="Mueller R.-W."/>
            <person name="Bruemmer F."/>
            <person name="Labrenz M."/>
            <person name="Spormann A.M."/>
            <person name="Op den Camp H."/>
            <person name="Overmann J."/>
            <person name="Amann R."/>
            <person name="Jetten M.S.M."/>
            <person name="Mascher T."/>
            <person name="Medema M.H."/>
            <person name="Devos D.P."/>
            <person name="Kaster A.-K."/>
            <person name="Ovreas L."/>
            <person name="Rohde M."/>
            <person name="Galperin M.Y."/>
            <person name="Jogler C."/>
        </authorList>
    </citation>
    <scope>NUCLEOTIDE SEQUENCE [LARGE SCALE GENOMIC DNA]</scope>
    <source>
        <strain evidence="3 4">UC8</strain>
    </source>
</reference>
<feature type="region of interest" description="Disordered" evidence="1">
    <location>
        <begin position="80"/>
        <end position="145"/>
    </location>
</feature>
<feature type="compositionally biased region" description="Basic and acidic residues" evidence="1">
    <location>
        <begin position="232"/>
        <end position="243"/>
    </location>
</feature>
<evidence type="ECO:0000256" key="2">
    <source>
        <dbReference type="SAM" id="SignalP"/>
    </source>
</evidence>
<evidence type="ECO:0000313" key="4">
    <source>
        <dbReference type="Proteomes" id="UP000325286"/>
    </source>
</evidence>
<feature type="compositionally biased region" description="Pro residues" evidence="1">
    <location>
        <begin position="87"/>
        <end position="99"/>
    </location>
</feature>
<dbReference type="KEGG" id="rul:UC8_04870"/>
<feature type="signal peptide" evidence="2">
    <location>
        <begin position="1"/>
        <end position="28"/>
    </location>
</feature>
<gene>
    <name evidence="3" type="ORF">UC8_04870</name>
</gene>